<dbReference type="NCBIfam" id="TIGR02937">
    <property type="entry name" value="sigma70-ECF"/>
    <property type="match status" value="1"/>
</dbReference>
<evidence type="ECO:0000256" key="3">
    <source>
        <dbReference type="ARBA" id="ARBA00023082"/>
    </source>
</evidence>
<dbReference type="Proteomes" id="UP001597557">
    <property type="component" value="Unassembled WGS sequence"/>
</dbReference>
<comment type="similarity">
    <text evidence="1">Belongs to the sigma-70 factor family. ECF subfamily.</text>
</comment>
<dbReference type="InterPro" id="IPR013324">
    <property type="entry name" value="RNA_pol_sigma_r3/r4-like"/>
</dbReference>
<dbReference type="Gene3D" id="1.10.10.10">
    <property type="entry name" value="Winged helix-like DNA-binding domain superfamily/Winged helix DNA-binding domain"/>
    <property type="match status" value="1"/>
</dbReference>
<evidence type="ECO:0000256" key="2">
    <source>
        <dbReference type="ARBA" id="ARBA00023015"/>
    </source>
</evidence>
<dbReference type="Pfam" id="PF08281">
    <property type="entry name" value="Sigma70_r4_2"/>
    <property type="match status" value="1"/>
</dbReference>
<organism evidence="7 8">
    <name type="scientific">Mucilaginibacter ximonensis</name>
    <dbReference type="NCBI Taxonomy" id="538021"/>
    <lineage>
        <taxon>Bacteria</taxon>
        <taxon>Pseudomonadati</taxon>
        <taxon>Bacteroidota</taxon>
        <taxon>Sphingobacteriia</taxon>
        <taxon>Sphingobacteriales</taxon>
        <taxon>Sphingobacteriaceae</taxon>
        <taxon>Mucilaginibacter</taxon>
    </lineage>
</organism>
<accession>A0ABW5YBF6</accession>
<dbReference type="InterPro" id="IPR013325">
    <property type="entry name" value="RNA_pol_sigma_r2"/>
</dbReference>
<keyword evidence="3" id="KW-0731">Sigma factor</keyword>
<evidence type="ECO:0000256" key="1">
    <source>
        <dbReference type="ARBA" id="ARBA00010641"/>
    </source>
</evidence>
<dbReference type="InterPro" id="IPR014284">
    <property type="entry name" value="RNA_pol_sigma-70_dom"/>
</dbReference>
<dbReference type="EMBL" id="JBHUPD010000001">
    <property type="protein sequence ID" value="MFD2872329.1"/>
    <property type="molecule type" value="Genomic_DNA"/>
</dbReference>
<dbReference type="Gene3D" id="1.10.1740.10">
    <property type="match status" value="1"/>
</dbReference>
<feature type="domain" description="RNA polymerase sigma factor 70 region 4 type 2" evidence="6">
    <location>
        <begin position="126"/>
        <end position="177"/>
    </location>
</feature>
<keyword evidence="8" id="KW-1185">Reference proteome</keyword>
<dbReference type="RefSeq" id="WP_377183858.1">
    <property type="nucleotide sequence ID" value="NZ_JBHUPD010000001.1"/>
</dbReference>
<evidence type="ECO:0000256" key="4">
    <source>
        <dbReference type="ARBA" id="ARBA00023163"/>
    </source>
</evidence>
<evidence type="ECO:0000259" key="5">
    <source>
        <dbReference type="Pfam" id="PF04542"/>
    </source>
</evidence>
<dbReference type="SUPFAM" id="SSF88659">
    <property type="entry name" value="Sigma3 and sigma4 domains of RNA polymerase sigma factors"/>
    <property type="match status" value="1"/>
</dbReference>
<evidence type="ECO:0000313" key="8">
    <source>
        <dbReference type="Proteomes" id="UP001597557"/>
    </source>
</evidence>
<dbReference type="SUPFAM" id="SSF88946">
    <property type="entry name" value="Sigma2 domain of RNA polymerase sigma factors"/>
    <property type="match status" value="1"/>
</dbReference>
<feature type="domain" description="RNA polymerase sigma-70 region 2" evidence="5">
    <location>
        <begin position="33"/>
        <end position="95"/>
    </location>
</feature>
<dbReference type="CDD" id="cd06171">
    <property type="entry name" value="Sigma70_r4"/>
    <property type="match status" value="1"/>
</dbReference>
<keyword evidence="4" id="KW-0804">Transcription</keyword>
<dbReference type="PANTHER" id="PTHR43133">
    <property type="entry name" value="RNA POLYMERASE ECF-TYPE SIGMA FACTO"/>
    <property type="match status" value="1"/>
</dbReference>
<dbReference type="InterPro" id="IPR036388">
    <property type="entry name" value="WH-like_DNA-bd_sf"/>
</dbReference>
<keyword evidence="2" id="KW-0805">Transcription regulation</keyword>
<sequence length="200" mass="23527">MDVNDKQLIDNLNLFAELAQGSEKAFVKIYWNYTKRLYPFVLKMTHDEVTAEEIIQEVFVQLWEKRAQLKNVQYPTSYLFQIASNKTLNYLKRESNRSRILENYAKSHSEVTYGTDKGLDLKETSEILRLAIDSLPEQRKLIFELSRQEGLSNEEIAQQLGIAKQTVKNQLVTALKNIRTYMEHRQSFFSFALFYLLTKK</sequence>
<reference evidence="8" key="1">
    <citation type="journal article" date="2019" name="Int. J. Syst. Evol. Microbiol.">
        <title>The Global Catalogue of Microorganisms (GCM) 10K type strain sequencing project: providing services to taxonomists for standard genome sequencing and annotation.</title>
        <authorList>
            <consortium name="The Broad Institute Genomics Platform"/>
            <consortium name="The Broad Institute Genome Sequencing Center for Infectious Disease"/>
            <person name="Wu L."/>
            <person name="Ma J."/>
        </authorList>
    </citation>
    <scope>NUCLEOTIDE SEQUENCE [LARGE SCALE GENOMIC DNA]</scope>
    <source>
        <strain evidence="8">KCTC 22437</strain>
    </source>
</reference>
<evidence type="ECO:0000259" key="6">
    <source>
        <dbReference type="Pfam" id="PF08281"/>
    </source>
</evidence>
<protein>
    <submittedName>
        <fullName evidence="7">RNA polymerase sigma factor</fullName>
    </submittedName>
</protein>
<comment type="caution">
    <text evidence="7">The sequence shown here is derived from an EMBL/GenBank/DDBJ whole genome shotgun (WGS) entry which is preliminary data.</text>
</comment>
<name>A0ABW5YBF6_9SPHI</name>
<dbReference type="InterPro" id="IPR007627">
    <property type="entry name" value="RNA_pol_sigma70_r2"/>
</dbReference>
<dbReference type="InterPro" id="IPR039425">
    <property type="entry name" value="RNA_pol_sigma-70-like"/>
</dbReference>
<dbReference type="InterPro" id="IPR013249">
    <property type="entry name" value="RNA_pol_sigma70_r4_t2"/>
</dbReference>
<proteinExistence type="inferred from homology"/>
<dbReference type="Pfam" id="PF04542">
    <property type="entry name" value="Sigma70_r2"/>
    <property type="match status" value="1"/>
</dbReference>
<evidence type="ECO:0000313" key="7">
    <source>
        <dbReference type="EMBL" id="MFD2872329.1"/>
    </source>
</evidence>
<dbReference type="PANTHER" id="PTHR43133:SF46">
    <property type="entry name" value="RNA POLYMERASE SIGMA-70 FACTOR ECF SUBFAMILY"/>
    <property type="match status" value="1"/>
</dbReference>
<dbReference type="NCBIfam" id="TIGR02985">
    <property type="entry name" value="Sig70_bacteroi1"/>
    <property type="match status" value="1"/>
</dbReference>
<gene>
    <name evidence="7" type="ORF">ACFS5N_07625</name>
</gene>
<dbReference type="InterPro" id="IPR014327">
    <property type="entry name" value="RNA_pol_sigma70_bacteroid"/>
</dbReference>